<feature type="compositionally biased region" description="Gly residues" evidence="2">
    <location>
        <begin position="615"/>
        <end position="669"/>
    </location>
</feature>
<dbReference type="Proteomes" id="UP000177704">
    <property type="component" value="Unassembled WGS sequence"/>
</dbReference>
<keyword evidence="3" id="KW-1133">Transmembrane helix</keyword>
<accession>A0A1F7V513</accession>
<dbReference type="AlphaFoldDB" id="A0A1F7V513"/>
<reference evidence="4 5" key="1">
    <citation type="journal article" date="2016" name="Nat. Commun.">
        <title>Thousands of microbial genomes shed light on interconnected biogeochemical processes in an aquifer system.</title>
        <authorList>
            <person name="Anantharaman K."/>
            <person name="Brown C.T."/>
            <person name="Hug L.A."/>
            <person name="Sharon I."/>
            <person name="Castelle C.J."/>
            <person name="Probst A.J."/>
            <person name="Thomas B.C."/>
            <person name="Singh A."/>
            <person name="Wilkins M.J."/>
            <person name="Karaoz U."/>
            <person name="Brodie E.L."/>
            <person name="Williams K.H."/>
            <person name="Hubbard S.S."/>
            <person name="Banfield J.F."/>
        </authorList>
    </citation>
    <scope>NUCLEOTIDE SEQUENCE [LARGE SCALE GENOMIC DNA]</scope>
</reference>
<evidence type="ECO:0000313" key="5">
    <source>
        <dbReference type="Proteomes" id="UP000177704"/>
    </source>
</evidence>
<feature type="compositionally biased region" description="Low complexity" evidence="2">
    <location>
        <begin position="248"/>
        <end position="259"/>
    </location>
</feature>
<evidence type="ECO:0000256" key="3">
    <source>
        <dbReference type="SAM" id="Phobius"/>
    </source>
</evidence>
<sequence>MTHLIKNLGEMPKKSNKNINGMIRPVLGVSLTGVMALASAMLISNEYASLTASDPHASLWGAQVVAHRSCVSAPLAAGEEVRGLYGVEVPALASAERVTFDGGGQHVRYTMRAPQDAVASFYSQRLAQNCWKQVAEGSLLFVKGVHAVRIDLAEDTLIGKTNVAYAQGVVAGVSTENIVWAAQDGIMPPPPAPGDSGSFNGGTPPPPPPSGDGGMMPPPPDGGMMPPPGGQFMGQPGQFGPSQGGFEQGQNQFGQQQGFQPGGPGGFGPGQQNGFNPGGPGNFGPNQQNGFGPGGPGNFGNQGQGEFSEQDMEQQERQMDEQRFQMMKRGAKQFLVQVKMMKKRMEQLKKKMKGCALPAEIDNALSASDGLMAKIESAQSADELESVLADVEDVTSTLQESGQDIPEFMRACTMKNRIGKDVVSIERKAKPILAKGKKVPALAELVQALEGDIAAVKALVKEGESLAGTDVSEAGTKFEEAYEKFQDIGDGIEALDISLNLQKNLARLTKKVKSYEAAIVRKEKKKEDMSEERASLEEFKSSLSELQAAIKNKEGKDTLIDLIQSLYETKQALDEFLGGPVDGQSLVPKINVQEKGFDFQAPEGFERQMMPQSMGGEGQGFGGQQSFGPGGPGGLGPSGDQGFGGSGGGFGQGIPQGGNFGTPGGGFQGQGQPTTPVN</sequence>
<keyword evidence="3" id="KW-0472">Membrane</keyword>
<comment type="caution">
    <text evidence="4">The sequence shown here is derived from an EMBL/GenBank/DDBJ whole genome shotgun (WGS) entry which is preliminary data.</text>
</comment>
<feature type="compositionally biased region" description="Gly residues" evidence="2">
    <location>
        <begin position="260"/>
        <end position="282"/>
    </location>
</feature>
<feature type="coiled-coil region" evidence="1">
    <location>
        <begin position="498"/>
        <end position="556"/>
    </location>
</feature>
<feature type="region of interest" description="Disordered" evidence="2">
    <location>
        <begin position="184"/>
        <end position="319"/>
    </location>
</feature>
<evidence type="ECO:0000256" key="1">
    <source>
        <dbReference type="SAM" id="Coils"/>
    </source>
</evidence>
<feature type="compositionally biased region" description="Pro residues" evidence="2">
    <location>
        <begin position="203"/>
        <end position="229"/>
    </location>
</feature>
<dbReference type="EMBL" id="MGEM01000006">
    <property type="protein sequence ID" value="OGL85602.1"/>
    <property type="molecule type" value="Genomic_DNA"/>
</dbReference>
<name>A0A1F7V513_9BACT</name>
<feature type="transmembrane region" description="Helical" evidence="3">
    <location>
        <begin position="21"/>
        <end position="43"/>
    </location>
</feature>
<proteinExistence type="predicted"/>
<protein>
    <submittedName>
        <fullName evidence="4">Uncharacterized protein</fullName>
    </submittedName>
</protein>
<organism evidence="4 5">
    <name type="scientific">Candidatus Uhrbacteria bacterium RIFCSPLOWO2_01_FULL_55_36</name>
    <dbReference type="NCBI Taxonomy" id="1802404"/>
    <lineage>
        <taxon>Bacteria</taxon>
        <taxon>Candidatus Uhriibacteriota</taxon>
    </lineage>
</organism>
<evidence type="ECO:0000256" key="2">
    <source>
        <dbReference type="SAM" id="MobiDB-lite"/>
    </source>
</evidence>
<feature type="compositionally biased region" description="Gly residues" evidence="2">
    <location>
        <begin position="291"/>
        <end position="303"/>
    </location>
</feature>
<gene>
    <name evidence="4" type="ORF">A3B36_02740</name>
</gene>
<keyword evidence="1" id="KW-0175">Coiled coil</keyword>
<keyword evidence="3" id="KW-0812">Transmembrane</keyword>
<evidence type="ECO:0000313" key="4">
    <source>
        <dbReference type="EMBL" id="OGL85602.1"/>
    </source>
</evidence>
<feature type="region of interest" description="Disordered" evidence="2">
    <location>
        <begin position="612"/>
        <end position="678"/>
    </location>
</feature>